<dbReference type="AlphaFoldDB" id="A0AB36I3G3"/>
<reference evidence="2 3" key="1">
    <citation type="submission" date="2016-10" db="EMBL/GenBank/DDBJ databases">
        <title>Genome sequence of Lactobacillus reuteri 121, a source of glucan and fructan exopolysaccharides.</title>
        <authorList>
            <person name="Gangoiti J."/>
            <person name="Lammerts Van Bueren A."/>
            <person name="Dijkhuizen L."/>
        </authorList>
    </citation>
    <scope>NUCLEOTIDE SEQUENCE [LARGE SCALE GENOMIC DNA]</scope>
    <source>
        <strain evidence="2 3">121</strain>
    </source>
</reference>
<protein>
    <recommendedName>
        <fullName evidence="4">Lactose permease</fullName>
    </recommendedName>
</protein>
<keyword evidence="1" id="KW-1133">Transmembrane helix</keyword>
<evidence type="ECO:0000256" key="1">
    <source>
        <dbReference type="SAM" id="Phobius"/>
    </source>
</evidence>
<dbReference type="Proteomes" id="UP000184174">
    <property type="component" value="Unassembled WGS sequence"/>
</dbReference>
<organism evidence="2 3">
    <name type="scientific">Limosilactobacillus reuteri</name>
    <name type="common">Lactobacillus reuteri</name>
    <dbReference type="NCBI Taxonomy" id="1598"/>
    <lineage>
        <taxon>Bacteria</taxon>
        <taxon>Bacillati</taxon>
        <taxon>Bacillota</taxon>
        <taxon>Bacilli</taxon>
        <taxon>Lactobacillales</taxon>
        <taxon>Lactobacillaceae</taxon>
        <taxon>Limosilactobacillus</taxon>
    </lineage>
</organism>
<dbReference type="EMBL" id="MKQH01000012">
    <property type="protein sequence ID" value="OJI11477.1"/>
    <property type="molecule type" value="Genomic_DNA"/>
</dbReference>
<proteinExistence type="predicted"/>
<keyword evidence="1" id="KW-0812">Transmembrane</keyword>
<evidence type="ECO:0008006" key="4">
    <source>
        <dbReference type="Google" id="ProtNLM"/>
    </source>
</evidence>
<evidence type="ECO:0000313" key="3">
    <source>
        <dbReference type="Proteomes" id="UP000184174"/>
    </source>
</evidence>
<keyword evidence="1" id="KW-0472">Membrane</keyword>
<feature type="transmembrane region" description="Helical" evidence="1">
    <location>
        <begin position="106"/>
        <end position="129"/>
    </location>
</feature>
<sequence>MGNIVSAILLLILFTGIFGLAKYNWVLFAILFVIIFVTFDIFYSFSDVSYWGMVPALSEDSEERGVYTALGAFAGTLGWNGLTIIVVPIVTTFTYLATGHHRQGPSWLVCLCCHHFGISYYLCLGCLCWDERKLQCDP</sequence>
<feature type="transmembrane region" description="Helical" evidence="1">
    <location>
        <begin position="29"/>
        <end position="53"/>
    </location>
</feature>
<gene>
    <name evidence="2" type="ORF">BJI45_01980</name>
</gene>
<accession>A0AB36I3G3</accession>
<evidence type="ECO:0000313" key="2">
    <source>
        <dbReference type="EMBL" id="OJI11477.1"/>
    </source>
</evidence>
<comment type="caution">
    <text evidence="2">The sequence shown here is derived from an EMBL/GenBank/DDBJ whole genome shotgun (WGS) entry which is preliminary data.</text>
</comment>
<name>A0AB36I3G3_LIMRT</name>
<feature type="transmembrane region" description="Helical" evidence="1">
    <location>
        <begin position="65"/>
        <end position="86"/>
    </location>
</feature>
<dbReference type="Pfam" id="PF13347">
    <property type="entry name" value="MFS_2"/>
    <property type="match status" value="1"/>
</dbReference>